<keyword evidence="18" id="KW-0472">Membrane</keyword>
<keyword evidence="18" id="KW-0812">Transmembrane</keyword>
<dbReference type="AlphaFoldDB" id="A0A8V0X654"/>
<dbReference type="PANTHER" id="PTHR10841:SF24">
    <property type="entry name" value="SYNAPSIN-1"/>
    <property type="match status" value="1"/>
</dbReference>
<evidence type="ECO:0000256" key="15">
    <source>
        <dbReference type="ARBA" id="ARBA00034106"/>
    </source>
</evidence>
<evidence type="ECO:0000256" key="9">
    <source>
        <dbReference type="ARBA" id="ARBA00023034"/>
    </source>
</evidence>
<evidence type="ECO:0000256" key="14">
    <source>
        <dbReference type="ARBA" id="ARBA00029646"/>
    </source>
</evidence>
<evidence type="ECO:0000256" key="18">
    <source>
        <dbReference type="SAM" id="Phobius"/>
    </source>
</evidence>
<feature type="compositionally biased region" description="Pro residues" evidence="17">
    <location>
        <begin position="416"/>
        <end position="439"/>
    </location>
</feature>
<feature type="compositionally biased region" description="Pro residues" evidence="17">
    <location>
        <begin position="389"/>
        <end position="408"/>
    </location>
</feature>
<comment type="subcellular location">
    <subcellularLocation>
        <location evidence="1">Cytoplasmic vesicle</location>
        <location evidence="1">Secretory vesicle</location>
        <location evidence="1">Synaptic vesicle</location>
    </subcellularLocation>
    <subcellularLocation>
        <location evidence="2">Golgi apparatus</location>
    </subcellularLocation>
    <subcellularLocation>
        <location evidence="15">Presynapse</location>
    </subcellularLocation>
</comment>
<dbReference type="InterPro" id="IPR013815">
    <property type="entry name" value="ATP_grasp_subdomain_1"/>
</dbReference>
<dbReference type="PRINTS" id="PR01368">
    <property type="entry name" value="SYNAPSIN"/>
</dbReference>
<keyword evidence="18" id="KW-1133">Transmembrane helix</keyword>
<dbReference type="GO" id="GO:0030672">
    <property type="term" value="C:synaptic vesicle membrane"/>
    <property type="evidence" value="ECO:0000318"/>
    <property type="project" value="GO_Central"/>
</dbReference>
<dbReference type="Gene3D" id="3.30.1490.20">
    <property type="entry name" value="ATP-grasp fold, A domain"/>
    <property type="match status" value="1"/>
</dbReference>
<dbReference type="InterPro" id="IPR016185">
    <property type="entry name" value="PreATP-grasp_dom_sf"/>
</dbReference>
<dbReference type="Ensembl" id="ENSGALT00010000129.1">
    <property type="protein sequence ID" value="ENSGALP00010000080.1"/>
    <property type="gene ID" value="ENSGALG00010000075.1"/>
</dbReference>
<dbReference type="GO" id="GO:0005794">
    <property type="term" value="C:Golgi apparatus"/>
    <property type="evidence" value="ECO:0007669"/>
    <property type="project" value="UniProtKB-SubCell"/>
</dbReference>
<dbReference type="GO" id="GO:0005524">
    <property type="term" value="F:ATP binding"/>
    <property type="evidence" value="ECO:0007669"/>
    <property type="project" value="InterPro"/>
</dbReference>
<dbReference type="FunCoup" id="A0A8V0X654">
    <property type="interactions" value="1"/>
</dbReference>
<name>A0A8V0X654_CHICK</name>
<dbReference type="InterPro" id="IPR020898">
    <property type="entry name" value="Synapsin_ATP-bd_dom"/>
</dbReference>
<evidence type="ECO:0000256" key="6">
    <source>
        <dbReference type="ARBA" id="ARBA00022553"/>
    </source>
</evidence>
<dbReference type="GO" id="GO:0097091">
    <property type="term" value="P:synaptic vesicle clustering"/>
    <property type="evidence" value="ECO:0000318"/>
    <property type="project" value="GO_Central"/>
</dbReference>
<evidence type="ECO:0000259" key="20">
    <source>
        <dbReference type="Pfam" id="PF02750"/>
    </source>
</evidence>
<evidence type="ECO:0000313" key="22">
    <source>
        <dbReference type="Proteomes" id="UP000000539"/>
    </source>
</evidence>
<keyword evidence="22" id="KW-1185">Reference proteome</keyword>
<sequence>MGLYGSQCVPMGPYGVAMGPYGALWGAMGRYGVPMGSLWVSMGSYGVSMGSLWVSMGLWGLYGSLWVSMGSLWGAMGRYGALGVVAVPHRVKHFRGQSVHGDVELRVEQAQFSQLSVVASRGSVAVSIERGGAVRRLRPDFVLLREEPGGGPGGSTWRFLIGLHLGGVPASTPLQAAIRAAHPPAVLAQAVQLQKELGSEGFPMAPMRFCHRPRALLTAPTFPMLVTLSPAPGGVDTVRVSSPEVLEVVAAAMAGGRAGALVREEPPREGTFRLRVQRIGSESRAMRAPLADPEQMEAVPLSPRHRDWLSACSRLLGGAEICGLEAEVGADGSERITRVLGSWLPLWGPEDHGRVVEVVMAQMRAQLGPPHGPPRIRPQMPVVAGTPPQQRPPPQGAPPSAPSQPRPPGGVASQSPRPPQPRGPAQPRPQAPPTSPQPR</sequence>
<feature type="region of interest" description="Disordered" evidence="17">
    <location>
        <begin position="366"/>
        <end position="439"/>
    </location>
</feature>
<evidence type="ECO:0000256" key="2">
    <source>
        <dbReference type="ARBA" id="ARBA00004555"/>
    </source>
</evidence>
<keyword evidence="9" id="KW-0333">Golgi apparatus</keyword>
<dbReference type="GO" id="GO:0003779">
    <property type="term" value="F:actin binding"/>
    <property type="evidence" value="ECO:0007669"/>
    <property type="project" value="UniProtKB-KW"/>
</dbReference>
<evidence type="ECO:0000256" key="17">
    <source>
        <dbReference type="SAM" id="MobiDB-lite"/>
    </source>
</evidence>
<keyword evidence="10" id="KW-0325">Glycoprotein</keyword>
<dbReference type="Proteomes" id="UP000000539">
    <property type="component" value="Unassembled WGS sequence"/>
</dbReference>
<dbReference type="Gene3D" id="3.40.50.20">
    <property type="match status" value="1"/>
</dbReference>
<feature type="transmembrane region" description="Helical" evidence="18">
    <location>
        <begin position="38"/>
        <end position="59"/>
    </location>
</feature>
<reference evidence="21" key="2">
    <citation type="submission" date="2025-09" db="UniProtKB">
        <authorList>
            <consortium name="Ensembl"/>
        </authorList>
    </citation>
    <scope>IDENTIFICATION</scope>
    <source>
        <strain evidence="21">broiler</strain>
    </source>
</reference>
<dbReference type="GeneTree" id="ENSGT00940000169983"/>
<evidence type="ECO:0000313" key="21">
    <source>
        <dbReference type="Ensembl" id="ENSGALP00010000080.1"/>
    </source>
</evidence>
<dbReference type="GO" id="GO:0050808">
    <property type="term" value="P:synapse organization"/>
    <property type="evidence" value="ECO:0000318"/>
    <property type="project" value="GO_Central"/>
</dbReference>
<evidence type="ECO:0000256" key="5">
    <source>
        <dbReference type="ARBA" id="ARBA00022481"/>
    </source>
</evidence>
<evidence type="ECO:0000256" key="1">
    <source>
        <dbReference type="ARBA" id="ARBA00004234"/>
    </source>
</evidence>
<keyword evidence="11" id="KW-0009">Actin-binding</keyword>
<organism evidence="21 22">
    <name type="scientific">Gallus gallus</name>
    <name type="common">Chicken</name>
    <dbReference type="NCBI Taxonomy" id="9031"/>
    <lineage>
        <taxon>Eukaryota</taxon>
        <taxon>Metazoa</taxon>
        <taxon>Chordata</taxon>
        <taxon>Craniata</taxon>
        <taxon>Vertebrata</taxon>
        <taxon>Euteleostomi</taxon>
        <taxon>Archelosauria</taxon>
        <taxon>Archosauria</taxon>
        <taxon>Dinosauria</taxon>
        <taxon>Saurischia</taxon>
        <taxon>Theropoda</taxon>
        <taxon>Coelurosauria</taxon>
        <taxon>Aves</taxon>
        <taxon>Neognathae</taxon>
        <taxon>Galloanserae</taxon>
        <taxon>Galliformes</taxon>
        <taxon>Phasianidae</taxon>
        <taxon>Phasianinae</taxon>
        <taxon>Gallus</taxon>
    </lineage>
</organism>
<comment type="similarity">
    <text evidence="3">Belongs to the synapsin family.</text>
</comment>
<evidence type="ECO:0000256" key="4">
    <source>
        <dbReference type="ARBA" id="ARBA00017852"/>
    </source>
</evidence>
<evidence type="ECO:0000256" key="10">
    <source>
        <dbReference type="ARBA" id="ARBA00023180"/>
    </source>
</evidence>
<comment type="subunit">
    <text evidence="16">Homodimer. Can form oligomers with SYN2. Interacts with CAPON. Forms a ternary complex with NOS1. Isoform Ib interacts with PRNP.</text>
</comment>
<dbReference type="GO" id="GO:0007269">
    <property type="term" value="P:neurotransmitter secretion"/>
    <property type="evidence" value="ECO:0007669"/>
    <property type="project" value="InterPro"/>
</dbReference>
<reference evidence="21" key="1">
    <citation type="submission" date="2025-08" db="UniProtKB">
        <authorList>
            <consortium name="Ensembl"/>
        </authorList>
    </citation>
    <scope>IDENTIFICATION</scope>
    <source>
        <strain evidence="21">broiler</strain>
    </source>
</reference>
<protein>
    <recommendedName>
        <fullName evidence="4">Synapsin-1</fullName>
    </recommendedName>
    <alternativeName>
        <fullName evidence="14">Synapsin I</fullName>
    </alternativeName>
</protein>
<feature type="domain" description="Synapsin pre-ATP-grasp" evidence="19">
    <location>
        <begin position="91"/>
        <end position="170"/>
    </location>
</feature>
<evidence type="ECO:0000256" key="13">
    <source>
        <dbReference type="ARBA" id="ARBA00023329"/>
    </source>
</evidence>
<keyword evidence="6" id="KW-0597">Phosphoprotein</keyword>
<evidence type="ECO:0000259" key="19">
    <source>
        <dbReference type="Pfam" id="PF02078"/>
    </source>
</evidence>
<keyword evidence="7" id="KW-0677">Repeat</keyword>
<evidence type="ECO:0000256" key="16">
    <source>
        <dbReference type="ARBA" id="ARBA00046960"/>
    </source>
</evidence>
<evidence type="ECO:0000256" key="12">
    <source>
        <dbReference type="ARBA" id="ARBA00023273"/>
    </source>
</evidence>
<dbReference type="InterPro" id="IPR020897">
    <property type="entry name" value="Synapsin_pre-ATP-grasp_dom"/>
</dbReference>
<dbReference type="PANTHER" id="PTHR10841">
    <property type="entry name" value="SYNAPSIN"/>
    <property type="match status" value="1"/>
</dbReference>
<evidence type="ECO:0000256" key="7">
    <source>
        <dbReference type="ARBA" id="ARBA00022737"/>
    </source>
</evidence>
<accession>A0A8V0X654</accession>
<evidence type="ECO:0000256" key="8">
    <source>
        <dbReference type="ARBA" id="ARBA00023018"/>
    </source>
</evidence>
<dbReference type="SUPFAM" id="SSF56059">
    <property type="entry name" value="Glutathione synthetase ATP-binding domain-like"/>
    <property type="match status" value="1"/>
</dbReference>
<dbReference type="Pfam" id="PF02078">
    <property type="entry name" value="Synapsin"/>
    <property type="match status" value="1"/>
</dbReference>
<dbReference type="Gene3D" id="3.30.470.20">
    <property type="entry name" value="ATP-grasp fold, B domain"/>
    <property type="match status" value="1"/>
</dbReference>
<dbReference type="SUPFAM" id="SSF52440">
    <property type="entry name" value="PreATP-grasp domain"/>
    <property type="match status" value="1"/>
</dbReference>
<keyword evidence="5" id="KW-0488">Methylation</keyword>
<dbReference type="Pfam" id="PF02750">
    <property type="entry name" value="Synapsin_C"/>
    <property type="match status" value="1"/>
</dbReference>
<evidence type="ECO:0000256" key="3">
    <source>
        <dbReference type="ARBA" id="ARBA00008243"/>
    </source>
</evidence>
<feature type="domain" description="Synapsin ATP-binding" evidence="20">
    <location>
        <begin position="182"/>
        <end position="363"/>
    </location>
</feature>
<proteinExistence type="inferred from homology"/>
<keyword evidence="8" id="KW-0770">Synapse</keyword>
<dbReference type="InterPro" id="IPR001359">
    <property type="entry name" value="Synapsin"/>
</dbReference>
<evidence type="ECO:0000256" key="11">
    <source>
        <dbReference type="ARBA" id="ARBA00023203"/>
    </source>
</evidence>
<keyword evidence="13" id="KW-0968">Cytoplasmic vesicle</keyword>
<keyword evidence="12" id="KW-0966">Cell projection</keyword>